<dbReference type="PROSITE" id="PS51186">
    <property type="entry name" value="GNAT"/>
    <property type="match status" value="1"/>
</dbReference>
<accession>A0A494RIG8</accession>
<proteinExistence type="predicted"/>
<dbReference type="AlphaFoldDB" id="A0A494RIG8"/>
<dbReference type="Proteomes" id="UP000276984">
    <property type="component" value="Chromosome"/>
</dbReference>
<organism evidence="2 3">
    <name type="scientific">Brevundimonas naejangsanensis</name>
    <dbReference type="NCBI Taxonomy" id="588932"/>
    <lineage>
        <taxon>Bacteria</taxon>
        <taxon>Pseudomonadati</taxon>
        <taxon>Pseudomonadota</taxon>
        <taxon>Alphaproteobacteria</taxon>
        <taxon>Caulobacterales</taxon>
        <taxon>Caulobacteraceae</taxon>
        <taxon>Brevundimonas</taxon>
    </lineage>
</organism>
<dbReference type="Pfam" id="PF13302">
    <property type="entry name" value="Acetyltransf_3"/>
    <property type="match status" value="1"/>
</dbReference>
<dbReference type="Gene3D" id="3.40.630.30">
    <property type="match status" value="1"/>
</dbReference>
<dbReference type="GO" id="GO:0016747">
    <property type="term" value="F:acyltransferase activity, transferring groups other than amino-acyl groups"/>
    <property type="evidence" value="ECO:0007669"/>
    <property type="project" value="InterPro"/>
</dbReference>
<dbReference type="SUPFAM" id="SSF55729">
    <property type="entry name" value="Acyl-CoA N-acyltransferases (Nat)"/>
    <property type="match status" value="1"/>
</dbReference>
<dbReference type="InterPro" id="IPR000182">
    <property type="entry name" value="GNAT_dom"/>
</dbReference>
<feature type="domain" description="N-acetyltransferase" evidence="1">
    <location>
        <begin position="15"/>
        <end position="177"/>
    </location>
</feature>
<dbReference type="InterPro" id="IPR016181">
    <property type="entry name" value="Acyl_CoA_acyltransferase"/>
</dbReference>
<dbReference type="PANTHER" id="PTHR43328">
    <property type="entry name" value="ACETYLTRANSFERASE-RELATED"/>
    <property type="match status" value="1"/>
</dbReference>
<dbReference type="EMBL" id="CP032707">
    <property type="protein sequence ID" value="AYG94260.1"/>
    <property type="molecule type" value="Genomic_DNA"/>
</dbReference>
<name>A0A494RIG8_9CAUL</name>
<gene>
    <name evidence="2" type="ORF">D8I30_02950</name>
</gene>
<dbReference type="PANTHER" id="PTHR43328:SF1">
    <property type="entry name" value="N-ACETYLTRANSFERASE DOMAIN-CONTAINING PROTEIN"/>
    <property type="match status" value="1"/>
</dbReference>
<sequence>MCVIETSPVVETRRLLLRAPGAQDVTRIAALANDPDIARMTKRMPHPFRVDDAEDFVLHVASQDPKRANTFLIEHEDHGPVGVVGLFQDADAVPETGYWIGREFWGRGYATEALQGALAWASSRWKRRALVAGHFADNPASGRVLEKAGFLYTGETRRAFSRARGEIADTRMMVWLA</sequence>
<dbReference type="OrthoDB" id="9804153at2"/>
<dbReference type="RefSeq" id="WP_121481417.1">
    <property type="nucleotide sequence ID" value="NZ_CP032707.1"/>
</dbReference>
<reference evidence="2 3" key="1">
    <citation type="submission" date="2018-10" db="EMBL/GenBank/DDBJ databases">
        <title>Complete genome sequence of Brevundimonas naejangsanensis BRV3.</title>
        <authorList>
            <person name="Berrios L."/>
            <person name="Ely B."/>
        </authorList>
    </citation>
    <scope>NUCLEOTIDE SEQUENCE [LARGE SCALE GENOMIC DNA]</scope>
    <source>
        <strain evidence="2 3">BRV3</strain>
    </source>
</reference>
<evidence type="ECO:0000313" key="3">
    <source>
        <dbReference type="Proteomes" id="UP000276984"/>
    </source>
</evidence>
<keyword evidence="2" id="KW-0808">Transferase</keyword>
<keyword evidence="3" id="KW-1185">Reference proteome</keyword>
<protein>
    <submittedName>
        <fullName evidence="2">N-acetyltransferase</fullName>
    </submittedName>
</protein>
<evidence type="ECO:0000259" key="1">
    <source>
        <dbReference type="PROSITE" id="PS51186"/>
    </source>
</evidence>
<evidence type="ECO:0000313" key="2">
    <source>
        <dbReference type="EMBL" id="AYG94260.1"/>
    </source>
</evidence>